<dbReference type="HOGENOM" id="CLU_2502894_0_0_1"/>
<dbReference type="VEuPathDB" id="FungiDB:PYU1_G000882"/>
<dbReference type="Proteomes" id="UP000019132">
    <property type="component" value="Unassembled WGS sequence"/>
</dbReference>
<organism evidence="1 2">
    <name type="scientific">Globisporangium ultimum (strain ATCC 200006 / CBS 805.95 / DAOM BR144)</name>
    <name type="common">Pythium ultimum</name>
    <dbReference type="NCBI Taxonomy" id="431595"/>
    <lineage>
        <taxon>Eukaryota</taxon>
        <taxon>Sar</taxon>
        <taxon>Stramenopiles</taxon>
        <taxon>Oomycota</taxon>
        <taxon>Peronosporomycetes</taxon>
        <taxon>Pythiales</taxon>
        <taxon>Pythiaceae</taxon>
        <taxon>Globisporangium</taxon>
    </lineage>
</organism>
<evidence type="ECO:0000313" key="2">
    <source>
        <dbReference type="Proteomes" id="UP000019132"/>
    </source>
</evidence>
<reference evidence="2" key="1">
    <citation type="journal article" date="2010" name="Genome Biol.">
        <title>Genome sequence of the necrotrophic plant pathogen Pythium ultimum reveals original pathogenicity mechanisms and effector repertoire.</title>
        <authorList>
            <person name="Levesque C.A."/>
            <person name="Brouwer H."/>
            <person name="Cano L."/>
            <person name="Hamilton J.P."/>
            <person name="Holt C."/>
            <person name="Huitema E."/>
            <person name="Raffaele S."/>
            <person name="Robideau G.P."/>
            <person name="Thines M."/>
            <person name="Win J."/>
            <person name="Zerillo M.M."/>
            <person name="Beakes G.W."/>
            <person name="Boore J.L."/>
            <person name="Busam D."/>
            <person name="Dumas B."/>
            <person name="Ferriera S."/>
            <person name="Fuerstenberg S.I."/>
            <person name="Gachon C.M."/>
            <person name="Gaulin E."/>
            <person name="Govers F."/>
            <person name="Grenville-Briggs L."/>
            <person name="Horner N."/>
            <person name="Hostetler J."/>
            <person name="Jiang R.H."/>
            <person name="Johnson J."/>
            <person name="Krajaejun T."/>
            <person name="Lin H."/>
            <person name="Meijer H.J."/>
            <person name="Moore B."/>
            <person name="Morris P."/>
            <person name="Phuntmart V."/>
            <person name="Puiu D."/>
            <person name="Shetty J."/>
            <person name="Stajich J.E."/>
            <person name="Tripathy S."/>
            <person name="Wawra S."/>
            <person name="van West P."/>
            <person name="Whitty B.R."/>
            <person name="Coutinho P.M."/>
            <person name="Henrissat B."/>
            <person name="Martin F."/>
            <person name="Thomas P.D."/>
            <person name="Tyler B.M."/>
            <person name="De Vries R.P."/>
            <person name="Kamoun S."/>
            <person name="Yandell M."/>
            <person name="Tisserat N."/>
            <person name="Buell C.R."/>
        </authorList>
    </citation>
    <scope>NUCLEOTIDE SEQUENCE</scope>
    <source>
        <strain evidence="2">DAOM:BR144</strain>
    </source>
</reference>
<protein>
    <submittedName>
        <fullName evidence="1">Uncharacterized protein</fullName>
    </submittedName>
</protein>
<reference evidence="2" key="2">
    <citation type="submission" date="2010-04" db="EMBL/GenBank/DDBJ databases">
        <authorList>
            <person name="Buell R."/>
            <person name="Hamilton J."/>
            <person name="Hostetler J."/>
        </authorList>
    </citation>
    <scope>NUCLEOTIDE SEQUENCE [LARGE SCALE GENOMIC DNA]</scope>
    <source>
        <strain evidence="2">DAOM:BR144</strain>
    </source>
</reference>
<dbReference type="EnsemblProtists" id="PYU1_T000882">
    <property type="protein sequence ID" value="PYU1_T000882"/>
    <property type="gene ID" value="PYU1_G000882"/>
</dbReference>
<sequence>MVVGRPPWEYKPSAGAPIERYFGSIAEVTATFQAEEFELRSSGSLPSSPLDPWSPELLSLLRLWLIRGFTTPTGICYARKRAAAKK</sequence>
<dbReference type="AlphaFoldDB" id="K3W7E1"/>
<keyword evidence="2" id="KW-1185">Reference proteome</keyword>
<proteinExistence type="predicted"/>
<dbReference type="InParanoid" id="K3W7E1"/>
<accession>K3W7E1</accession>
<evidence type="ECO:0000313" key="1">
    <source>
        <dbReference type="EnsemblProtists" id="PYU1_T000882"/>
    </source>
</evidence>
<reference evidence="1" key="3">
    <citation type="submission" date="2015-02" db="UniProtKB">
        <authorList>
            <consortium name="EnsemblProtists"/>
        </authorList>
    </citation>
    <scope>IDENTIFICATION</scope>
    <source>
        <strain evidence="1">DAOM BR144</strain>
    </source>
</reference>
<name>K3W7E1_GLOUD</name>
<dbReference type="EMBL" id="GL376620">
    <property type="status" value="NOT_ANNOTATED_CDS"/>
    <property type="molecule type" value="Genomic_DNA"/>
</dbReference>